<feature type="compositionally biased region" description="Low complexity" evidence="1">
    <location>
        <begin position="299"/>
        <end position="315"/>
    </location>
</feature>
<feature type="transmembrane region" description="Helical" evidence="2">
    <location>
        <begin position="45"/>
        <end position="72"/>
    </location>
</feature>
<feature type="compositionally biased region" description="Low complexity" evidence="1">
    <location>
        <begin position="345"/>
        <end position="354"/>
    </location>
</feature>
<reference evidence="3" key="1">
    <citation type="submission" date="2021-02" db="EMBL/GenBank/DDBJ databases">
        <title>First Annotated Genome of the Yellow-green Alga Tribonema minus.</title>
        <authorList>
            <person name="Mahan K.M."/>
        </authorList>
    </citation>
    <scope>NUCLEOTIDE SEQUENCE</scope>
    <source>
        <strain evidence="3">UTEX B ZZ1240</strain>
    </source>
</reference>
<feature type="region of interest" description="Disordered" evidence="1">
    <location>
        <begin position="169"/>
        <end position="368"/>
    </location>
</feature>
<keyword evidence="2" id="KW-0812">Transmembrane</keyword>
<accession>A0A836CCY5</accession>
<gene>
    <name evidence="3" type="ORF">JKP88DRAFT_320524</name>
</gene>
<dbReference type="EMBL" id="JAFCMP010000290">
    <property type="protein sequence ID" value="KAG5181825.1"/>
    <property type="molecule type" value="Genomic_DNA"/>
</dbReference>
<name>A0A836CCY5_9STRA</name>
<feature type="compositionally biased region" description="Low complexity" evidence="1">
    <location>
        <begin position="325"/>
        <end position="338"/>
    </location>
</feature>
<evidence type="ECO:0000256" key="2">
    <source>
        <dbReference type="SAM" id="Phobius"/>
    </source>
</evidence>
<proteinExistence type="predicted"/>
<feature type="compositionally biased region" description="Polar residues" evidence="1">
    <location>
        <begin position="276"/>
        <end position="287"/>
    </location>
</feature>
<sequence length="423" mass="43953">MQLGDSAGSSDQQHTLQQLSKVLQNSINKGDAAITLGATISASGAMLVVFTVLSAGSMMALVVMGAGAALSWRGLRRRGLMALLPEGLMALLPEGVQQQLTQTTLLEWLTDTSFMDNMKPYLLFCLGPNTEETRLFLKFLPPAMRQRLTRPGLLHCLPEGVSSLLLPADDGAAQSHNNNDDDEQQQQQRQQQQRRRRQLQLPAFQHAAAESEGGEDSSDSEADSDSEVQDLESFEDSGGLVWTPLSPPCAASRAALGSPMAHGTPPHGVQHERDNPSSPDTSANATAAPSPFGGSETSAAARGAAAAAVTGAAADPAEHPTQQLRSIRSSSGSSSAGAVHDHPIAAAASPDASSVHGGDDNSGFSGSGATPTVEDLAWLLVRNRVRSAWDAVWGIVDKDAAGVVGGAAAALLAVHLGVSARAR</sequence>
<organism evidence="3 4">
    <name type="scientific">Tribonema minus</name>
    <dbReference type="NCBI Taxonomy" id="303371"/>
    <lineage>
        <taxon>Eukaryota</taxon>
        <taxon>Sar</taxon>
        <taxon>Stramenopiles</taxon>
        <taxon>Ochrophyta</taxon>
        <taxon>PX clade</taxon>
        <taxon>Xanthophyceae</taxon>
        <taxon>Tribonematales</taxon>
        <taxon>Tribonemataceae</taxon>
        <taxon>Tribonema</taxon>
    </lineage>
</organism>
<evidence type="ECO:0000256" key="1">
    <source>
        <dbReference type="SAM" id="MobiDB-lite"/>
    </source>
</evidence>
<protein>
    <submittedName>
        <fullName evidence="3">Uncharacterized protein</fullName>
    </submittedName>
</protein>
<keyword evidence="2" id="KW-0472">Membrane</keyword>
<evidence type="ECO:0000313" key="3">
    <source>
        <dbReference type="EMBL" id="KAG5181825.1"/>
    </source>
</evidence>
<keyword evidence="4" id="KW-1185">Reference proteome</keyword>
<comment type="caution">
    <text evidence="3">The sequence shown here is derived from an EMBL/GenBank/DDBJ whole genome shotgun (WGS) entry which is preliminary data.</text>
</comment>
<evidence type="ECO:0000313" key="4">
    <source>
        <dbReference type="Proteomes" id="UP000664859"/>
    </source>
</evidence>
<feature type="compositionally biased region" description="Acidic residues" evidence="1">
    <location>
        <begin position="212"/>
        <end position="235"/>
    </location>
</feature>
<keyword evidence="2" id="KW-1133">Transmembrane helix</keyword>
<dbReference type="AlphaFoldDB" id="A0A836CCY5"/>
<dbReference type="Proteomes" id="UP000664859">
    <property type="component" value="Unassembled WGS sequence"/>
</dbReference>